<dbReference type="Gene3D" id="3.10.310.10">
    <property type="entry name" value="Diaminopimelate Epimerase, Chain A, domain 1"/>
    <property type="match status" value="2"/>
</dbReference>
<reference evidence="3" key="1">
    <citation type="submission" date="2019-08" db="EMBL/GenBank/DDBJ databases">
        <authorList>
            <person name="Kucharzyk K."/>
            <person name="Murdoch R.W."/>
            <person name="Higgins S."/>
            <person name="Loffler F."/>
        </authorList>
    </citation>
    <scope>NUCLEOTIDE SEQUENCE</scope>
</reference>
<dbReference type="GO" id="GO:0016853">
    <property type="term" value="F:isomerase activity"/>
    <property type="evidence" value="ECO:0007669"/>
    <property type="project" value="UniProtKB-KW"/>
</dbReference>
<keyword evidence="2 3" id="KW-0413">Isomerase</keyword>
<dbReference type="SUPFAM" id="SSF54506">
    <property type="entry name" value="Diaminopimelate epimerase-like"/>
    <property type="match status" value="1"/>
</dbReference>
<evidence type="ECO:0000313" key="3">
    <source>
        <dbReference type="EMBL" id="MPM66603.1"/>
    </source>
</evidence>
<accession>A0A645BTN8</accession>
<dbReference type="AlphaFoldDB" id="A0A645BTN8"/>
<dbReference type="InterPro" id="IPR003719">
    <property type="entry name" value="Phenazine_PhzF-like"/>
</dbReference>
<sequence>MVLQAFQVDAFTDKVFSGNPAAVVFLEEKLSDVLLGKIARENMLPETAFVLPLGNGKYSLRWFNPDIEIDLCGHATLAAAHMLFSWYKCKEQEIEFDTHSGPIKVRIDGDFYAMDFPLREPQKAALPEEIYDSLNIKPNEVLKARDYILVYSTQEEIELIEVSRSVFDEINIDPGGVAVTAPGNGCDFVSRFFTPQATILEDPVTGSAHCSLAPYWSARLDKKRLLARQLSERGGVIDCTVEDGTVVIRGKAVIYSKSEIYL</sequence>
<evidence type="ECO:0000256" key="2">
    <source>
        <dbReference type="ARBA" id="ARBA00023235"/>
    </source>
</evidence>
<dbReference type="NCBIfam" id="TIGR00654">
    <property type="entry name" value="PhzF_family"/>
    <property type="match status" value="1"/>
</dbReference>
<comment type="caution">
    <text evidence="3">The sequence shown here is derived from an EMBL/GenBank/DDBJ whole genome shotgun (WGS) entry which is preliminary data.</text>
</comment>
<dbReference type="EC" id="5.1.-.-" evidence="3"/>
<dbReference type="PIRSF" id="PIRSF016184">
    <property type="entry name" value="PhzC_PhzF"/>
    <property type="match status" value="1"/>
</dbReference>
<dbReference type="GO" id="GO:0005737">
    <property type="term" value="C:cytoplasm"/>
    <property type="evidence" value="ECO:0007669"/>
    <property type="project" value="TreeGrafter"/>
</dbReference>
<dbReference type="EMBL" id="VSSQ01021187">
    <property type="protein sequence ID" value="MPM66603.1"/>
    <property type="molecule type" value="Genomic_DNA"/>
</dbReference>
<proteinExistence type="inferred from homology"/>
<protein>
    <submittedName>
        <fullName evidence="3">Putative isomerase YddE</fullName>
        <ecNumber evidence="3">5.1.-.-</ecNumber>
    </submittedName>
</protein>
<organism evidence="3">
    <name type="scientific">bioreactor metagenome</name>
    <dbReference type="NCBI Taxonomy" id="1076179"/>
    <lineage>
        <taxon>unclassified sequences</taxon>
        <taxon>metagenomes</taxon>
        <taxon>ecological metagenomes</taxon>
    </lineage>
</organism>
<dbReference type="PANTHER" id="PTHR13774:SF17">
    <property type="entry name" value="PHENAZINE BIOSYNTHESIS-LIKE DOMAIN-CONTAINING PROTEIN"/>
    <property type="match status" value="1"/>
</dbReference>
<comment type="similarity">
    <text evidence="1">Belongs to the PhzF family.</text>
</comment>
<gene>
    <name evidence="3" type="primary">yddE_12</name>
    <name evidence="3" type="ORF">SDC9_113513</name>
</gene>
<dbReference type="Pfam" id="PF02567">
    <property type="entry name" value="PhzC-PhzF"/>
    <property type="match status" value="1"/>
</dbReference>
<evidence type="ECO:0000256" key="1">
    <source>
        <dbReference type="ARBA" id="ARBA00008270"/>
    </source>
</evidence>
<name>A0A645BTN8_9ZZZZ</name>
<dbReference type="PANTHER" id="PTHR13774">
    <property type="entry name" value="PHENAZINE BIOSYNTHESIS PROTEIN"/>
    <property type="match status" value="1"/>
</dbReference>